<keyword evidence="3" id="KW-1185">Reference proteome</keyword>
<feature type="domain" description="Glucose/Sorbosone dehydrogenase" evidence="1">
    <location>
        <begin position="59"/>
        <end position="379"/>
    </location>
</feature>
<reference evidence="3" key="1">
    <citation type="submission" date="2016-10" db="EMBL/GenBank/DDBJ databases">
        <authorList>
            <person name="Varghese N."/>
            <person name="Submissions S."/>
        </authorList>
    </citation>
    <scope>NUCLEOTIDE SEQUENCE [LARGE SCALE GENOMIC DNA]</scope>
    <source>
        <strain evidence="3">DSM 17298</strain>
    </source>
</reference>
<gene>
    <name evidence="2" type="ORF">SAMN03080598_03367</name>
</gene>
<dbReference type="PANTHER" id="PTHR19328:SF75">
    <property type="entry name" value="ALDOSE SUGAR DEHYDROGENASE YLII"/>
    <property type="match status" value="1"/>
</dbReference>
<dbReference type="Pfam" id="PF07995">
    <property type="entry name" value="GSDH"/>
    <property type="match status" value="1"/>
</dbReference>
<accession>A0A1H5ZAB8</accession>
<evidence type="ECO:0000313" key="3">
    <source>
        <dbReference type="Proteomes" id="UP000236736"/>
    </source>
</evidence>
<evidence type="ECO:0000259" key="1">
    <source>
        <dbReference type="Pfam" id="PF07995"/>
    </source>
</evidence>
<dbReference type="PANTHER" id="PTHR19328">
    <property type="entry name" value="HEDGEHOG-INTERACTING PROTEIN"/>
    <property type="match status" value="1"/>
</dbReference>
<dbReference type="InterPro" id="IPR012938">
    <property type="entry name" value="Glc/Sorbosone_DH"/>
</dbReference>
<name>A0A1H5ZAB8_9BACT</name>
<sequence length="390" mass="42815">MNPIKIILAILIFLGVSTIAKSCTPKVEDGTPEAPLTEFQFSTETEKMSIKVDTLYSDLQNPWGMTWLGDGKMLITERKGEILIFDKDEFTGQRVQGLPAVYAKGQAGLLDITAHPDYAQNGWIYIAYAKPVPGGGATTIARFKLNGNTATSFEDLIVTTPAWNGGTHYGSRIVFDNQNFLFFTNGERGSQNNAQNLSNSHGKVHRIHDDGRIPTDNPFVNTENAIPSIWTFGNRNPQGMIFDQVNNRLWSVEHGPRGGDELNLIEKGKNYGWPVITYGINYNGTPITDLTEKEGMEQPVKYWVPSIATCGMTLVTSDNYPAWKGNILVAALAGTHIARVEMDGTRATGEEKLLQGIGRVRQVSQSPDGYIYAITEGTGLLIKLLPATGM</sequence>
<dbReference type="InterPro" id="IPR011041">
    <property type="entry name" value="Quinoprot_gluc/sorb_DH_b-prop"/>
</dbReference>
<dbReference type="InterPro" id="IPR011042">
    <property type="entry name" value="6-blade_b-propeller_TolB-like"/>
</dbReference>
<dbReference type="Proteomes" id="UP000236736">
    <property type="component" value="Unassembled WGS sequence"/>
</dbReference>
<dbReference type="SUPFAM" id="SSF50952">
    <property type="entry name" value="Soluble quinoprotein glucose dehydrogenase"/>
    <property type="match status" value="1"/>
</dbReference>
<dbReference type="EMBL" id="FNVR01000025">
    <property type="protein sequence ID" value="SEG32296.1"/>
    <property type="molecule type" value="Genomic_DNA"/>
</dbReference>
<dbReference type="OrthoDB" id="9770043at2"/>
<dbReference type="RefSeq" id="WP_103925980.1">
    <property type="nucleotide sequence ID" value="NZ_FNVR01000025.1"/>
</dbReference>
<dbReference type="Gene3D" id="2.120.10.30">
    <property type="entry name" value="TolB, C-terminal domain"/>
    <property type="match status" value="1"/>
</dbReference>
<proteinExistence type="predicted"/>
<protein>
    <submittedName>
        <fullName evidence="2">Glucose/arabinose dehydrogenase, beta-propeller fold</fullName>
    </submittedName>
</protein>
<dbReference type="STRING" id="1120964.GCA_001313265_05300"/>
<dbReference type="AlphaFoldDB" id="A0A1H5ZAB8"/>
<evidence type="ECO:0000313" key="2">
    <source>
        <dbReference type="EMBL" id="SEG32296.1"/>
    </source>
</evidence>
<organism evidence="2 3">
    <name type="scientific">Algoriphagus boritolerans DSM 17298 = JCM 18970</name>
    <dbReference type="NCBI Taxonomy" id="1120964"/>
    <lineage>
        <taxon>Bacteria</taxon>
        <taxon>Pseudomonadati</taxon>
        <taxon>Bacteroidota</taxon>
        <taxon>Cytophagia</taxon>
        <taxon>Cytophagales</taxon>
        <taxon>Cyclobacteriaceae</taxon>
        <taxon>Algoriphagus</taxon>
    </lineage>
</organism>